<keyword evidence="2 4" id="KW-0012">Acyltransferase</keyword>
<evidence type="ECO:0000313" key="7">
    <source>
        <dbReference type="EMBL" id="SER62136.1"/>
    </source>
</evidence>
<dbReference type="InterPro" id="IPR016035">
    <property type="entry name" value="Acyl_Trfase/lysoPLipase"/>
</dbReference>
<feature type="active site" evidence="5">
    <location>
        <position position="91"/>
    </location>
</feature>
<dbReference type="SUPFAM" id="SSF55048">
    <property type="entry name" value="Probable ACP-binding domain of malonyl-CoA ACP transacylase"/>
    <property type="match status" value="1"/>
</dbReference>
<dbReference type="FunFam" id="3.30.70.250:FF:000001">
    <property type="entry name" value="Malonyl CoA-acyl carrier protein transacylase"/>
    <property type="match status" value="1"/>
</dbReference>
<dbReference type="InterPro" id="IPR050858">
    <property type="entry name" value="Mal-CoA-ACP_Trans/PKS_FabD"/>
</dbReference>
<dbReference type="PANTHER" id="PTHR42681:SF1">
    <property type="entry name" value="MALONYL-COA-ACYL CARRIER PROTEIN TRANSACYLASE, MITOCHONDRIAL"/>
    <property type="match status" value="1"/>
</dbReference>
<dbReference type="Proteomes" id="UP000198571">
    <property type="component" value="Unassembled WGS sequence"/>
</dbReference>
<dbReference type="NCBIfam" id="TIGR00128">
    <property type="entry name" value="fabD"/>
    <property type="match status" value="1"/>
</dbReference>
<gene>
    <name evidence="7" type="ORF">SAMN05518684_102303</name>
</gene>
<dbReference type="RefSeq" id="WP_093047626.1">
    <property type="nucleotide sequence ID" value="NZ_FOGT01000002.1"/>
</dbReference>
<dbReference type="Gene3D" id="3.40.366.10">
    <property type="entry name" value="Malonyl-Coenzyme A Acyl Carrier Protein, domain 2"/>
    <property type="match status" value="1"/>
</dbReference>
<keyword evidence="1 4" id="KW-0808">Transferase</keyword>
<dbReference type="Pfam" id="PF00698">
    <property type="entry name" value="Acyl_transf_1"/>
    <property type="match status" value="1"/>
</dbReference>
<dbReference type="PIRSF" id="PIRSF000446">
    <property type="entry name" value="Mct"/>
    <property type="match status" value="1"/>
</dbReference>
<feature type="active site" evidence="5">
    <location>
        <position position="201"/>
    </location>
</feature>
<dbReference type="STRING" id="1601833.SAMN05518684_102303"/>
<dbReference type="SMART" id="SM00827">
    <property type="entry name" value="PKS_AT"/>
    <property type="match status" value="1"/>
</dbReference>
<evidence type="ECO:0000256" key="3">
    <source>
        <dbReference type="ARBA" id="ARBA00048462"/>
    </source>
</evidence>
<sequence length="315" mass="34097">MSKTALLFPGQGSQQAGMGKELAEAYPVCESVFQKADEALGEKLSELIFTGSEDELKKTENTQPALLTVSTAIWELLKEKNITAEYAAGHSLGEYSALVAGNSMDFQEAVKAVRKRGQFMEEAVPKGKGTMAAILGMERETLQKVTDRATEEAGSVQPANFNSPGQIVISGTVEGVERAVELAKSEGAKRAMLLSVSGPFHSELMAPASEKMKTVLNDITFSQPDLQVIANVTAEPFENASQIPDALIRQIYSPVLWEDTIRFLVNEGVDTFIEAGPGKVLSGLVKKVSRRATVLPVYDKETLEKALTHFENKGE</sequence>
<dbReference type="InterPro" id="IPR024925">
    <property type="entry name" value="Malonyl_CoA-ACP_transAc"/>
</dbReference>
<evidence type="ECO:0000256" key="1">
    <source>
        <dbReference type="ARBA" id="ARBA00022679"/>
    </source>
</evidence>
<dbReference type="Gene3D" id="3.30.70.250">
    <property type="entry name" value="Malonyl-CoA ACP transacylase, ACP-binding"/>
    <property type="match status" value="1"/>
</dbReference>
<comment type="similarity">
    <text evidence="4">Belongs to the fabD family.</text>
</comment>
<dbReference type="InterPro" id="IPR014043">
    <property type="entry name" value="Acyl_transferase_dom"/>
</dbReference>
<dbReference type="SUPFAM" id="SSF52151">
    <property type="entry name" value="FabD/lysophospholipase-like"/>
    <property type="match status" value="1"/>
</dbReference>
<dbReference type="GO" id="GO:0005829">
    <property type="term" value="C:cytosol"/>
    <property type="evidence" value="ECO:0007669"/>
    <property type="project" value="TreeGrafter"/>
</dbReference>
<dbReference type="EC" id="2.3.1.39" evidence="4"/>
<evidence type="ECO:0000256" key="2">
    <source>
        <dbReference type="ARBA" id="ARBA00023315"/>
    </source>
</evidence>
<dbReference type="OrthoDB" id="9805460at2"/>
<keyword evidence="8" id="KW-1185">Reference proteome</keyword>
<dbReference type="GO" id="GO:0006633">
    <property type="term" value="P:fatty acid biosynthetic process"/>
    <property type="evidence" value="ECO:0007669"/>
    <property type="project" value="TreeGrafter"/>
</dbReference>
<proteinExistence type="inferred from homology"/>
<comment type="catalytic activity">
    <reaction evidence="3 4">
        <text>holo-[ACP] + malonyl-CoA = malonyl-[ACP] + CoA</text>
        <dbReference type="Rhea" id="RHEA:41792"/>
        <dbReference type="Rhea" id="RHEA-COMP:9623"/>
        <dbReference type="Rhea" id="RHEA-COMP:9685"/>
        <dbReference type="ChEBI" id="CHEBI:57287"/>
        <dbReference type="ChEBI" id="CHEBI:57384"/>
        <dbReference type="ChEBI" id="CHEBI:64479"/>
        <dbReference type="ChEBI" id="CHEBI:78449"/>
        <dbReference type="EC" id="2.3.1.39"/>
    </reaction>
</comment>
<dbReference type="PANTHER" id="PTHR42681">
    <property type="entry name" value="MALONYL-COA-ACYL CARRIER PROTEIN TRANSACYLASE, MITOCHONDRIAL"/>
    <property type="match status" value="1"/>
</dbReference>
<dbReference type="InterPro" id="IPR001227">
    <property type="entry name" value="Ac_transferase_dom_sf"/>
</dbReference>
<organism evidence="7 8">
    <name type="scientific">Salipaludibacillus aurantiacus</name>
    <dbReference type="NCBI Taxonomy" id="1601833"/>
    <lineage>
        <taxon>Bacteria</taxon>
        <taxon>Bacillati</taxon>
        <taxon>Bacillota</taxon>
        <taxon>Bacilli</taxon>
        <taxon>Bacillales</taxon>
        <taxon>Bacillaceae</taxon>
    </lineage>
</organism>
<name>A0A1H9QNQ4_9BACI</name>
<evidence type="ECO:0000313" key="8">
    <source>
        <dbReference type="Proteomes" id="UP000198571"/>
    </source>
</evidence>
<evidence type="ECO:0000259" key="6">
    <source>
        <dbReference type="SMART" id="SM00827"/>
    </source>
</evidence>
<protein>
    <recommendedName>
        <fullName evidence="4">Malonyl CoA-acyl carrier protein transacylase</fullName>
        <ecNumber evidence="4">2.3.1.39</ecNumber>
    </recommendedName>
</protein>
<dbReference type="AlphaFoldDB" id="A0A1H9QNQ4"/>
<dbReference type="InterPro" id="IPR016036">
    <property type="entry name" value="Malonyl_transacylase_ACP-bd"/>
</dbReference>
<evidence type="ECO:0000256" key="5">
    <source>
        <dbReference type="PIRSR" id="PIRSR000446-1"/>
    </source>
</evidence>
<accession>A0A1H9QNQ4</accession>
<dbReference type="EMBL" id="FOGT01000002">
    <property type="protein sequence ID" value="SER62136.1"/>
    <property type="molecule type" value="Genomic_DNA"/>
</dbReference>
<dbReference type="GO" id="GO:0004314">
    <property type="term" value="F:[acyl-carrier-protein] S-malonyltransferase activity"/>
    <property type="evidence" value="ECO:0007669"/>
    <property type="project" value="UniProtKB-EC"/>
</dbReference>
<evidence type="ECO:0000256" key="4">
    <source>
        <dbReference type="PIRNR" id="PIRNR000446"/>
    </source>
</evidence>
<feature type="domain" description="Malonyl-CoA:ACP transacylase (MAT)" evidence="6">
    <location>
        <begin position="7"/>
        <end position="302"/>
    </location>
</feature>
<dbReference type="InterPro" id="IPR004410">
    <property type="entry name" value="Malonyl_CoA-ACP_transAc_FabD"/>
</dbReference>
<reference evidence="8" key="1">
    <citation type="submission" date="2016-10" db="EMBL/GenBank/DDBJ databases">
        <authorList>
            <person name="Varghese N."/>
            <person name="Submissions S."/>
        </authorList>
    </citation>
    <scope>NUCLEOTIDE SEQUENCE [LARGE SCALE GENOMIC DNA]</scope>
    <source>
        <strain evidence="8">S9</strain>
    </source>
</reference>